<gene>
    <name evidence="5" type="ordered locus">Astex_2114</name>
</gene>
<dbReference type="EMBL" id="CP002395">
    <property type="protein sequence ID" value="ADU13773.1"/>
    <property type="molecule type" value="Genomic_DNA"/>
</dbReference>
<dbReference type="InterPro" id="IPR001789">
    <property type="entry name" value="Sig_transdc_resp-reg_receiver"/>
</dbReference>
<dbReference type="STRING" id="573065.Astex_2114"/>
<keyword evidence="6" id="KW-1185">Reference proteome</keyword>
<proteinExistence type="predicted"/>
<dbReference type="OrthoDB" id="9808843at2"/>
<dbReference type="SUPFAM" id="SSF52172">
    <property type="entry name" value="CheY-like"/>
    <property type="match status" value="1"/>
</dbReference>
<dbReference type="PANTHER" id="PTHR45339">
    <property type="entry name" value="HYBRID SIGNAL TRANSDUCTION HISTIDINE KINASE J"/>
    <property type="match status" value="1"/>
</dbReference>
<keyword evidence="1 3" id="KW-0597">Phosphoprotein</keyword>
<dbReference type="GO" id="GO:0000160">
    <property type="term" value="P:phosphorelay signal transduction system"/>
    <property type="evidence" value="ECO:0007669"/>
    <property type="project" value="UniProtKB-KW"/>
</dbReference>
<evidence type="ECO:0000256" key="1">
    <source>
        <dbReference type="ARBA" id="ARBA00022553"/>
    </source>
</evidence>
<sequence length="134" mass="14615">MSDTASRTLLIVDDHEINRRLASLFLQPLGWRAVMAVDGAQALDLASVERFEVILMDMVMPGLDGLQTTALLRQSDGPNKDTPVIAVTGMDDHRAQWRSLGVTQVVLKPFDPDQLIAAVAEATRPQSSGYRISA</sequence>
<reference evidence="6" key="1">
    <citation type="submission" date="2010-12" db="EMBL/GenBank/DDBJ databases">
        <title>Complete sequence of chromosome 1 of Asticcacaulis excentricus CB 48.</title>
        <authorList>
            <consortium name="US DOE Joint Genome Institute"/>
            <person name="Lucas S."/>
            <person name="Copeland A."/>
            <person name="Lapidus A."/>
            <person name="Cheng J.-F."/>
            <person name="Bruce D."/>
            <person name="Goodwin L."/>
            <person name="Pitluck S."/>
            <person name="Teshima H."/>
            <person name="Davenport K."/>
            <person name="Detter J.C."/>
            <person name="Han C."/>
            <person name="Tapia R."/>
            <person name="Land M."/>
            <person name="Hauser L."/>
            <person name="Jeffries C."/>
            <person name="Kyrpides N."/>
            <person name="Ivanova N."/>
            <person name="Ovchinnikova G."/>
            <person name="Brun Y.V."/>
            <person name="Woyke T."/>
        </authorList>
    </citation>
    <scope>NUCLEOTIDE SEQUENCE [LARGE SCALE GENOMIC DNA]</scope>
    <source>
        <strain evidence="6">ATCC 15261 / DSM 4724 / KCTC 12464 / NCIMB 9791 / VKM B-1370 / CB 48</strain>
    </source>
</reference>
<feature type="modified residue" description="4-aspartylphosphate" evidence="3">
    <location>
        <position position="57"/>
    </location>
</feature>
<dbReference type="PROSITE" id="PS50110">
    <property type="entry name" value="RESPONSE_REGULATORY"/>
    <property type="match status" value="1"/>
</dbReference>
<dbReference type="Proteomes" id="UP000001492">
    <property type="component" value="Chromosome 1"/>
</dbReference>
<organism evidence="5 6">
    <name type="scientific">Asticcacaulis excentricus (strain ATCC 15261 / DSM 4724 / KCTC 12464 / NCIMB 9791 / VKM B-1370 / CB 48)</name>
    <dbReference type="NCBI Taxonomy" id="573065"/>
    <lineage>
        <taxon>Bacteria</taxon>
        <taxon>Pseudomonadati</taxon>
        <taxon>Pseudomonadota</taxon>
        <taxon>Alphaproteobacteria</taxon>
        <taxon>Caulobacterales</taxon>
        <taxon>Caulobacteraceae</taxon>
        <taxon>Asticcacaulis</taxon>
    </lineage>
</organism>
<keyword evidence="2" id="KW-0902">Two-component regulatory system</keyword>
<evidence type="ECO:0000256" key="2">
    <source>
        <dbReference type="ARBA" id="ARBA00023012"/>
    </source>
</evidence>
<dbReference type="HOGENOM" id="CLU_000445_69_12_5"/>
<dbReference type="Pfam" id="PF00072">
    <property type="entry name" value="Response_reg"/>
    <property type="match status" value="1"/>
</dbReference>
<dbReference type="eggNOG" id="COG0745">
    <property type="taxonomic scope" value="Bacteria"/>
</dbReference>
<evidence type="ECO:0000259" key="4">
    <source>
        <dbReference type="PROSITE" id="PS50110"/>
    </source>
</evidence>
<accession>E8RLV4</accession>
<feature type="domain" description="Response regulatory" evidence="4">
    <location>
        <begin position="8"/>
        <end position="123"/>
    </location>
</feature>
<protein>
    <submittedName>
        <fullName evidence="5">Response regulator receiver protein</fullName>
    </submittedName>
</protein>
<dbReference type="PANTHER" id="PTHR45339:SF1">
    <property type="entry name" value="HYBRID SIGNAL TRANSDUCTION HISTIDINE KINASE J"/>
    <property type="match status" value="1"/>
</dbReference>
<name>E8RLV4_ASTEC</name>
<dbReference type="InterPro" id="IPR011006">
    <property type="entry name" value="CheY-like_superfamily"/>
</dbReference>
<dbReference type="RefSeq" id="WP_013479601.1">
    <property type="nucleotide sequence ID" value="NC_014816.1"/>
</dbReference>
<dbReference type="Gene3D" id="3.40.50.2300">
    <property type="match status" value="1"/>
</dbReference>
<evidence type="ECO:0000313" key="5">
    <source>
        <dbReference type="EMBL" id="ADU13773.1"/>
    </source>
</evidence>
<evidence type="ECO:0000313" key="6">
    <source>
        <dbReference type="Proteomes" id="UP000001492"/>
    </source>
</evidence>
<evidence type="ECO:0000256" key="3">
    <source>
        <dbReference type="PROSITE-ProRule" id="PRU00169"/>
    </source>
</evidence>
<dbReference type="KEGG" id="aex:Astex_2114"/>
<dbReference type="CDD" id="cd17546">
    <property type="entry name" value="REC_hyHK_CKI1_RcsC-like"/>
    <property type="match status" value="1"/>
</dbReference>
<dbReference type="SMART" id="SM00448">
    <property type="entry name" value="REC"/>
    <property type="match status" value="1"/>
</dbReference>
<dbReference type="AlphaFoldDB" id="E8RLV4"/>